<evidence type="ECO:0000256" key="1">
    <source>
        <dbReference type="SAM" id="MobiDB-lite"/>
    </source>
</evidence>
<evidence type="ECO:0000313" key="2">
    <source>
        <dbReference type="EMBL" id="KAJ8957391.1"/>
    </source>
</evidence>
<reference evidence="2" key="1">
    <citation type="journal article" date="2023" name="Insect Mol. Biol.">
        <title>Genome sequencing provides insights into the evolution of gene families encoding plant cell wall-degrading enzymes in longhorned beetles.</title>
        <authorList>
            <person name="Shin N.R."/>
            <person name="Okamura Y."/>
            <person name="Kirsch R."/>
            <person name="Pauchet Y."/>
        </authorList>
    </citation>
    <scope>NUCLEOTIDE SEQUENCE</scope>
    <source>
        <strain evidence="2">AMC_N1</strain>
    </source>
</reference>
<evidence type="ECO:0000313" key="3">
    <source>
        <dbReference type="Proteomes" id="UP001162162"/>
    </source>
</evidence>
<gene>
    <name evidence="2" type="ORF">NQ318_004871</name>
</gene>
<keyword evidence="3" id="KW-1185">Reference proteome</keyword>
<feature type="region of interest" description="Disordered" evidence="1">
    <location>
        <begin position="174"/>
        <end position="206"/>
    </location>
</feature>
<sequence length="272" mass="31586">MGANNSSGSKNININDILNEKEYIFLILQTEIDNILRHRNKRRTLDDLSYLQKEINSHIAELKGLIECKKWKDETIERGNRLIYNYEISLAKVKSIFNTVSKRKRNNDVQNEQNIADTPNVVRKEIPHHETSPVNISPNDQEYAQSDLMDFSSVDEDVESEYIDEVTYANLKDLCRPSNESQSSKSDNSRRSSKKKPIPSPRNKDAALVKEVPRYFERLNEILEKESVDSNDIEEVLHIRMNANDVKNALENKIEEIFRRYKENVEGNISSD</sequence>
<proteinExistence type="predicted"/>
<dbReference type="EMBL" id="JAPWTK010000023">
    <property type="protein sequence ID" value="KAJ8957391.1"/>
    <property type="molecule type" value="Genomic_DNA"/>
</dbReference>
<organism evidence="2 3">
    <name type="scientific">Aromia moschata</name>
    <dbReference type="NCBI Taxonomy" id="1265417"/>
    <lineage>
        <taxon>Eukaryota</taxon>
        <taxon>Metazoa</taxon>
        <taxon>Ecdysozoa</taxon>
        <taxon>Arthropoda</taxon>
        <taxon>Hexapoda</taxon>
        <taxon>Insecta</taxon>
        <taxon>Pterygota</taxon>
        <taxon>Neoptera</taxon>
        <taxon>Endopterygota</taxon>
        <taxon>Coleoptera</taxon>
        <taxon>Polyphaga</taxon>
        <taxon>Cucujiformia</taxon>
        <taxon>Chrysomeloidea</taxon>
        <taxon>Cerambycidae</taxon>
        <taxon>Cerambycinae</taxon>
        <taxon>Callichromatini</taxon>
        <taxon>Aromia</taxon>
    </lineage>
</organism>
<name>A0AAV8Z2P5_9CUCU</name>
<protein>
    <submittedName>
        <fullName evidence="2">Uncharacterized protein</fullName>
    </submittedName>
</protein>
<dbReference type="AlphaFoldDB" id="A0AAV8Z2P5"/>
<accession>A0AAV8Z2P5</accession>
<dbReference type="Proteomes" id="UP001162162">
    <property type="component" value="Unassembled WGS sequence"/>
</dbReference>
<comment type="caution">
    <text evidence="2">The sequence shown here is derived from an EMBL/GenBank/DDBJ whole genome shotgun (WGS) entry which is preliminary data.</text>
</comment>